<dbReference type="Gene3D" id="2.180.10.10">
    <property type="entry name" value="RHS repeat-associated core"/>
    <property type="match status" value="1"/>
</dbReference>
<reference evidence="1 2" key="1">
    <citation type="submission" date="2016-08" db="EMBL/GenBank/DDBJ databases">
        <authorList>
            <person name="Seilhamer J.J."/>
        </authorList>
    </citation>
    <scope>NUCLEOTIDE SEQUENCE [LARGE SCALE GENOMIC DNA]</scope>
    <source>
        <strain evidence="1 2">DX4</strain>
    </source>
</reference>
<protein>
    <recommendedName>
        <fullName evidence="3">YD repeat-containing protein</fullName>
    </recommendedName>
</protein>
<name>A0A1D7QFH1_9SPHI</name>
<dbReference type="Proteomes" id="UP000094313">
    <property type="component" value="Chromosome"/>
</dbReference>
<dbReference type="KEGG" id="psty:BFS30_09630"/>
<evidence type="ECO:0000313" key="1">
    <source>
        <dbReference type="EMBL" id="AOM77404.1"/>
    </source>
</evidence>
<evidence type="ECO:0008006" key="3">
    <source>
        <dbReference type="Google" id="ProtNLM"/>
    </source>
</evidence>
<organism evidence="1 2">
    <name type="scientific">Pedobacter steynii</name>
    <dbReference type="NCBI Taxonomy" id="430522"/>
    <lineage>
        <taxon>Bacteria</taxon>
        <taxon>Pseudomonadati</taxon>
        <taxon>Bacteroidota</taxon>
        <taxon>Sphingobacteriia</taxon>
        <taxon>Sphingobacteriales</taxon>
        <taxon>Sphingobacteriaceae</taxon>
        <taxon>Pedobacter</taxon>
    </lineage>
</organism>
<accession>A0A1D7QFH1</accession>
<dbReference type="RefSeq" id="WP_069379094.1">
    <property type="nucleotide sequence ID" value="NZ_CP017141.1"/>
</dbReference>
<dbReference type="AlphaFoldDB" id="A0A1D7QFH1"/>
<proteinExistence type="predicted"/>
<sequence>MYKYPILYLLIFICSFAKSQNIYTALQLNQEREYKTRKPKKILEHNTFYNDSGKDIFKSVKIFDDSGMLLTEDRFDKDGAMSAKLTYKNDTVNRVVLSRIFERWTRIGRFLETATYKYSPTNALISISDSAENGSLISFSEITVNDQGHPIALKLFDGKGNQFGVERATYIYDKNMVITTVFNPNNELLSTNTTKISFKNASKFPLAEELYNDKGDLISGMRKTYTGLENSHESEYTYDLYGNCTESRNYLIKSKGKGKTKRIIQSVFKKEYSY</sequence>
<dbReference type="OrthoDB" id="1492679at2"/>
<evidence type="ECO:0000313" key="2">
    <source>
        <dbReference type="Proteomes" id="UP000094313"/>
    </source>
</evidence>
<dbReference type="EMBL" id="CP017141">
    <property type="protein sequence ID" value="AOM77404.1"/>
    <property type="molecule type" value="Genomic_DNA"/>
</dbReference>
<keyword evidence="2" id="KW-1185">Reference proteome</keyword>
<gene>
    <name evidence="1" type="ORF">BFS30_09630</name>
</gene>